<accession>A0A1G7VLY5</accession>
<sequence>MSNKLRQHIEEIVPLTDQEFQYVLSHFSFRKFKKRQYLIQQGDYVRNDFFILSGLVKSCSTDQIGKSHVVFIASENWWVSDPEAYHNQTPATVDIDCVEETETGYISLENREKLCRELRKLEYFFLRKTTAGYIASQKRILMLISANARERYQFMLLQYPGLLQRVPKSVIASYLGVTRETLSRLST</sequence>
<dbReference type="AlphaFoldDB" id="A0A1G7VLY5"/>
<dbReference type="Pfam" id="PF00027">
    <property type="entry name" value="cNMP_binding"/>
    <property type="match status" value="1"/>
</dbReference>
<evidence type="ECO:0000313" key="3">
    <source>
        <dbReference type="Proteomes" id="UP000198748"/>
    </source>
</evidence>
<dbReference type="InterPro" id="IPR000595">
    <property type="entry name" value="cNMP-bd_dom"/>
</dbReference>
<evidence type="ECO:0000259" key="1">
    <source>
        <dbReference type="Pfam" id="PF00027"/>
    </source>
</evidence>
<name>A0A1G7VLY5_9BACT</name>
<keyword evidence="2" id="KW-0418">Kinase</keyword>
<dbReference type="InterPro" id="IPR014710">
    <property type="entry name" value="RmlC-like_jellyroll"/>
</dbReference>
<dbReference type="Proteomes" id="UP000198748">
    <property type="component" value="Unassembled WGS sequence"/>
</dbReference>
<dbReference type="CDD" id="cd00038">
    <property type="entry name" value="CAP_ED"/>
    <property type="match status" value="1"/>
</dbReference>
<dbReference type="SUPFAM" id="SSF51206">
    <property type="entry name" value="cAMP-binding domain-like"/>
    <property type="match status" value="1"/>
</dbReference>
<dbReference type="OrthoDB" id="1933280at2"/>
<gene>
    <name evidence="2" type="ORF">SAMN04487996_12099</name>
</gene>
<evidence type="ECO:0000313" key="2">
    <source>
        <dbReference type="EMBL" id="SDG59910.1"/>
    </source>
</evidence>
<dbReference type="EMBL" id="FNAN01000020">
    <property type="protein sequence ID" value="SDG59910.1"/>
    <property type="molecule type" value="Genomic_DNA"/>
</dbReference>
<feature type="domain" description="Cyclic nucleotide-binding" evidence="1">
    <location>
        <begin position="30"/>
        <end position="116"/>
    </location>
</feature>
<dbReference type="InterPro" id="IPR018490">
    <property type="entry name" value="cNMP-bd_dom_sf"/>
</dbReference>
<reference evidence="3" key="1">
    <citation type="submission" date="2016-10" db="EMBL/GenBank/DDBJ databases">
        <authorList>
            <person name="Varghese N."/>
            <person name="Submissions S."/>
        </authorList>
    </citation>
    <scope>NUCLEOTIDE SEQUENCE [LARGE SCALE GENOMIC DNA]</scope>
    <source>
        <strain evidence="3">DSM 25329</strain>
    </source>
</reference>
<proteinExistence type="predicted"/>
<keyword evidence="3" id="KW-1185">Reference proteome</keyword>
<dbReference type="RefSeq" id="WP_090156471.1">
    <property type="nucleotide sequence ID" value="NZ_FNAN01000020.1"/>
</dbReference>
<dbReference type="GO" id="GO:0016301">
    <property type="term" value="F:kinase activity"/>
    <property type="evidence" value="ECO:0007669"/>
    <property type="project" value="UniProtKB-KW"/>
</dbReference>
<dbReference type="Gene3D" id="2.60.120.10">
    <property type="entry name" value="Jelly Rolls"/>
    <property type="match status" value="1"/>
</dbReference>
<keyword evidence="2" id="KW-0808">Transferase</keyword>
<protein>
    <submittedName>
        <fullName evidence="2">cAMP-binding domain of CRP or a regulatory subunit of cAMP-dependent protein kinases</fullName>
    </submittedName>
</protein>
<dbReference type="STRING" id="659014.SAMN04487996_12099"/>
<organism evidence="2 3">
    <name type="scientific">Dyadobacter soli</name>
    <dbReference type="NCBI Taxonomy" id="659014"/>
    <lineage>
        <taxon>Bacteria</taxon>
        <taxon>Pseudomonadati</taxon>
        <taxon>Bacteroidota</taxon>
        <taxon>Cytophagia</taxon>
        <taxon>Cytophagales</taxon>
        <taxon>Spirosomataceae</taxon>
        <taxon>Dyadobacter</taxon>
    </lineage>
</organism>